<keyword evidence="8" id="KW-1185">Reference proteome</keyword>
<evidence type="ECO:0000256" key="3">
    <source>
        <dbReference type="ARBA" id="ARBA00022989"/>
    </source>
</evidence>
<evidence type="ECO:0000256" key="4">
    <source>
        <dbReference type="ARBA" id="ARBA00023136"/>
    </source>
</evidence>
<evidence type="ECO:0000256" key="5">
    <source>
        <dbReference type="SAM" id="Phobius"/>
    </source>
</evidence>
<sequence length="213" mass="23795">MDRTSLPRRNTTPRSTNISIRTHSATREYYGFVIYLSSILALLIYCAWAVLPDKALRGIGITYYPSRHWALVVPIWILGLIPFTLMMFTAINLLNTPTFESFKTLTDEHARMMSLTSDSLDRILQPQLIPKLEDVPITLVNRCFSHGIISREQTPLTANTPSEISFLTGIIPQCTSPSPPNDDMDSSSLHNISPGVGITEGFTGIRGRSRTNQ</sequence>
<evidence type="ECO:0000313" key="8">
    <source>
        <dbReference type="Proteomes" id="UP001648503"/>
    </source>
</evidence>
<dbReference type="Proteomes" id="UP001648503">
    <property type="component" value="Unassembled WGS sequence"/>
</dbReference>
<dbReference type="InterPro" id="IPR052263">
    <property type="entry name" value="GPI_Anchor_Biosynth"/>
</dbReference>
<proteinExistence type="predicted"/>
<comment type="caution">
    <text evidence="7">The sequence shown here is derived from an EMBL/GenBank/DDBJ whole genome shotgun (WGS) entry which is preliminary data.</text>
</comment>
<dbReference type="Pfam" id="PF08510">
    <property type="entry name" value="PIG-P"/>
    <property type="match status" value="1"/>
</dbReference>
<accession>A0ABQ8EV75</accession>
<evidence type="ECO:0000256" key="2">
    <source>
        <dbReference type="ARBA" id="ARBA00022692"/>
    </source>
</evidence>
<dbReference type="InterPro" id="IPR013717">
    <property type="entry name" value="PIG-P"/>
</dbReference>
<feature type="transmembrane region" description="Helical" evidence="5">
    <location>
        <begin position="29"/>
        <end position="51"/>
    </location>
</feature>
<evidence type="ECO:0000313" key="7">
    <source>
        <dbReference type="EMBL" id="KAH6586885.1"/>
    </source>
</evidence>
<keyword evidence="3 5" id="KW-1133">Transmembrane helix</keyword>
<keyword evidence="2 5" id="KW-0812">Transmembrane</keyword>
<dbReference type="PANTHER" id="PTHR46346:SF1">
    <property type="entry name" value="PHOSPHATIDYLINOSITOL N-ACETYLGLUCOSAMINYLTRANSFERASE SUBUNIT P"/>
    <property type="match status" value="1"/>
</dbReference>
<feature type="domain" description="PIG-P" evidence="6">
    <location>
        <begin position="26"/>
        <end position="143"/>
    </location>
</feature>
<dbReference type="EMBL" id="JAFCIX010000570">
    <property type="protein sequence ID" value="KAH6586885.1"/>
    <property type="molecule type" value="Genomic_DNA"/>
</dbReference>
<dbReference type="PANTHER" id="PTHR46346">
    <property type="entry name" value="PHOSPHATIDYLINOSITOL N-ACETYLGLUCOSAMINYLTRANSFERASE SUBUNIT P"/>
    <property type="match status" value="1"/>
</dbReference>
<gene>
    <name evidence="7" type="ORF">BASA50_000249</name>
</gene>
<feature type="transmembrane region" description="Helical" evidence="5">
    <location>
        <begin position="71"/>
        <end position="94"/>
    </location>
</feature>
<protein>
    <recommendedName>
        <fullName evidence="6">PIG-P domain-containing protein</fullName>
    </recommendedName>
</protein>
<evidence type="ECO:0000259" key="6">
    <source>
        <dbReference type="Pfam" id="PF08510"/>
    </source>
</evidence>
<reference evidence="7 8" key="1">
    <citation type="submission" date="2021-02" db="EMBL/GenBank/DDBJ databases">
        <title>Variation within the Batrachochytrium salamandrivorans European outbreak.</title>
        <authorList>
            <person name="Kelly M."/>
            <person name="Pasmans F."/>
            <person name="Shea T.P."/>
            <person name="Munoz J.F."/>
            <person name="Carranza S."/>
            <person name="Cuomo C.A."/>
            <person name="Martel A."/>
        </authorList>
    </citation>
    <scope>NUCLEOTIDE SEQUENCE [LARGE SCALE GENOMIC DNA]</scope>
    <source>
        <strain evidence="7 8">AMFP18/2</strain>
    </source>
</reference>
<evidence type="ECO:0000256" key="1">
    <source>
        <dbReference type="ARBA" id="ARBA00004141"/>
    </source>
</evidence>
<keyword evidence="4 5" id="KW-0472">Membrane</keyword>
<organism evidence="7 8">
    <name type="scientific">Batrachochytrium salamandrivorans</name>
    <dbReference type="NCBI Taxonomy" id="1357716"/>
    <lineage>
        <taxon>Eukaryota</taxon>
        <taxon>Fungi</taxon>
        <taxon>Fungi incertae sedis</taxon>
        <taxon>Chytridiomycota</taxon>
        <taxon>Chytridiomycota incertae sedis</taxon>
        <taxon>Chytridiomycetes</taxon>
        <taxon>Rhizophydiales</taxon>
        <taxon>Rhizophydiales incertae sedis</taxon>
        <taxon>Batrachochytrium</taxon>
    </lineage>
</organism>
<comment type="subcellular location">
    <subcellularLocation>
        <location evidence="1">Membrane</location>
        <topology evidence="1">Multi-pass membrane protein</topology>
    </subcellularLocation>
</comment>
<name>A0ABQ8EV75_9FUNG</name>